<evidence type="ECO:0000313" key="2">
    <source>
        <dbReference type="EMBL" id="KAG7159583.1"/>
    </source>
</evidence>
<evidence type="ECO:0000313" key="3">
    <source>
        <dbReference type="Proteomes" id="UP000747542"/>
    </source>
</evidence>
<name>A0A8J5JRH4_HOMAM</name>
<dbReference type="Proteomes" id="UP000747542">
    <property type="component" value="Unassembled WGS sequence"/>
</dbReference>
<comment type="caution">
    <text evidence="2">The sequence shown here is derived from an EMBL/GenBank/DDBJ whole genome shotgun (WGS) entry which is preliminary data.</text>
</comment>
<dbReference type="EMBL" id="JAHLQT010033114">
    <property type="protein sequence ID" value="KAG7159583.1"/>
    <property type="molecule type" value="Genomic_DNA"/>
</dbReference>
<dbReference type="AlphaFoldDB" id="A0A8J5JRH4"/>
<protein>
    <submittedName>
        <fullName evidence="2">Uncharacterized protein</fullName>
    </submittedName>
</protein>
<organism evidence="2 3">
    <name type="scientific">Homarus americanus</name>
    <name type="common">American lobster</name>
    <dbReference type="NCBI Taxonomy" id="6706"/>
    <lineage>
        <taxon>Eukaryota</taxon>
        <taxon>Metazoa</taxon>
        <taxon>Ecdysozoa</taxon>
        <taxon>Arthropoda</taxon>
        <taxon>Crustacea</taxon>
        <taxon>Multicrustacea</taxon>
        <taxon>Malacostraca</taxon>
        <taxon>Eumalacostraca</taxon>
        <taxon>Eucarida</taxon>
        <taxon>Decapoda</taxon>
        <taxon>Pleocyemata</taxon>
        <taxon>Astacidea</taxon>
        <taxon>Nephropoidea</taxon>
        <taxon>Nephropidae</taxon>
        <taxon>Homarus</taxon>
    </lineage>
</organism>
<proteinExistence type="predicted"/>
<keyword evidence="3" id="KW-1185">Reference proteome</keyword>
<reference evidence="2" key="1">
    <citation type="journal article" date="2021" name="Sci. Adv.">
        <title>The American lobster genome reveals insights on longevity, neural, and immune adaptations.</title>
        <authorList>
            <person name="Polinski J.M."/>
            <person name="Zimin A.V."/>
            <person name="Clark K.F."/>
            <person name="Kohn A.B."/>
            <person name="Sadowski N."/>
            <person name="Timp W."/>
            <person name="Ptitsyn A."/>
            <person name="Khanna P."/>
            <person name="Romanova D.Y."/>
            <person name="Williams P."/>
            <person name="Greenwood S.J."/>
            <person name="Moroz L.L."/>
            <person name="Walt D.R."/>
            <person name="Bodnar A.G."/>
        </authorList>
    </citation>
    <scope>NUCLEOTIDE SEQUENCE</scope>
    <source>
        <strain evidence="2">GMGI-L3</strain>
    </source>
</reference>
<sequence length="88" mass="9562">MTRSEASHVGQQIDLIGLQVKHSVLSDKGQKRCTASHRMQHSASLDLQDSHLATLWVAMGAQLSSPCELGQRKGTTSQVSRVAAQENH</sequence>
<evidence type="ECO:0000256" key="1">
    <source>
        <dbReference type="SAM" id="MobiDB-lite"/>
    </source>
</evidence>
<accession>A0A8J5JRH4</accession>
<gene>
    <name evidence="2" type="ORF">Hamer_G004235</name>
</gene>
<feature type="region of interest" description="Disordered" evidence="1">
    <location>
        <begin position="68"/>
        <end position="88"/>
    </location>
</feature>